<dbReference type="PANTHER" id="PTHR43130:SF3">
    <property type="entry name" value="HTH-TYPE TRANSCRIPTIONAL REGULATOR RV1931C"/>
    <property type="match status" value="1"/>
</dbReference>
<evidence type="ECO:0000256" key="3">
    <source>
        <dbReference type="ARBA" id="ARBA00023163"/>
    </source>
</evidence>
<feature type="domain" description="HTH araC/xylS-type" evidence="4">
    <location>
        <begin position="222"/>
        <end position="320"/>
    </location>
</feature>
<dbReference type="Gene3D" id="1.10.10.60">
    <property type="entry name" value="Homeodomain-like"/>
    <property type="match status" value="1"/>
</dbReference>
<dbReference type="SUPFAM" id="SSF52317">
    <property type="entry name" value="Class I glutamine amidotransferase-like"/>
    <property type="match status" value="1"/>
</dbReference>
<dbReference type="GO" id="GO:0003700">
    <property type="term" value="F:DNA-binding transcription factor activity"/>
    <property type="evidence" value="ECO:0007669"/>
    <property type="project" value="InterPro"/>
</dbReference>
<comment type="caution">
    <text evidence="5">The sequence shown here is derived from an EMBL/GenBank/DDBJ whole genome shotgun (WGS) entry which is preliminary data.</text>
</comment>
<keyword evidence="2" id="KW-0238">DNA-binding</keyword>
<evidence type="ECO:0000313" key="6">
    <source>
        <dbReference type="Proteomes" id="UP000309819"/>
    </source>
</evidence>
<dbReference type="SMART" id="SM00342">
    <property type="entry name" value="HTH_ARAC"/>
    <property type="match status" value="1"/>
</dbReference>
<dbReference type="GO" id="GO:0043565">
    <property type="term" value="F:sequence-specific DNA binding"/>
    <property type="evidence" value="ECO:0007669"/>
    <property type="project" value="InterPro"/>
</dbReference>
<evidence type="ECO:0000259" key="4">
    <source>
        <dbReference type="PROSITE" id="PS01124"/>
    </source>
</evidence>
<keyword evidence="6" id="KW-1185">Reference proteome</keyword>
<dbReference type="OrthoDB" id="6057514at2"/>
<dbReference type="Pfam" id="PF12833">
    <property type="entry name" value="HTH_18"/>
    <property type="match status" value="1"/>
</dbReference>
<sequence>MTPDLRLLILPLPEFALLPLGAFLDKLRFSADDEDYSRQRYCTWRILGLDAEPLVSSSGAALQVDLLPAQVDWQAFDYLVVFGGRSAAATAALATRYTALLKRAANACVKLVCIDNAAFLLAACGLLDGHKVVLHWRHEAEFRTAFPRIQVLTEQLYCFDGGRISCAGGTAAIDLAVALIARTSGRERALKGLADMLVDESRDSRHALRSLDAAPGHARQVQRAVALMRHHLGTQVSVEQLAATLGISRRQLDRQFQASYQMSAKAWWHEMRLQQARWRLLNSSHGLGQIAEEVGLGDASYLGKCIRQRFGCTALALRRQALAG</sequence>
<dbReference type="RefSeq" id="WP_138217445.1">
    <property type="nucleotide sequence ID" value="NZ_VAUO01000001.1"/>
</dbReference>
<keyword evidence="1" id="KW-0805">Transcription regulation</keyword>
<keyword evidence="3" id="KW-0804">Transcription</keyword>
<protein>
    <submittedName>
        <fullName evidence="5">Helix-turn-helix domain-containing protein</fullName>
    </submittedName>
</protein>
<accession>A0A5R8ZJ02</accession>
<dbReference type="InterPro" id="IPR002818">
    <property type="entry name" value="DJ-1/PfpI"/>
</dbReference>
<dbReference type="InterPro" id="IPR029062">
    <property type="entry name" value="Class_I_gatase-like"/>
</dbReference>
<dbReference type="InterPro" id="IPR018062">
    <property type="entry name" value="HTH_AraC-typ_CS"/>
</dbReference>
<evidence type="ECO:0000256" key="2">
    <source>
        <dbReference type="ARBA" id="ARBA00023125"/>
    </source>
</evidence>
<dbReference type="CDD" id="cd03136">
    <property type="entry name" value="GATase1_AraC_ArgR_like"/>
    <property type="match status" value="1"/>
</dbReference>
<dbReference type="AlphaFoldDB" id="A0A5R8ZJ02"/>
<dbReference type="GO" id="GO:0009893">
    <property type="term" value="P:positive regulation of metabolic process"/>
    <property type="evidence" value="ECO:0007669"/>
    <property type="project" value="UniProtKB-ARBA"/>
</dbReference>
<dbReference type="InterPro" id="IPR052158">
    <property type="entry name" value="INH-QAR"/>
</dbReference>
<evidence type="ECO:0000313" key="5">
    <source>
        <dbReference type="EMBL" id="TLP64806.1"/>
    </source>
</evidence>
<proteinExistence type="predicted"/>
<dbReference type="PROSITE" id="PS00041">
    <property type="entry name" value="HTH_ARAC_FAMILY_1"/>
    <property type="match status" value="1"/>
</dbReference>
<dbReference type="EMBL" id="VAUO01000001">
    <property type="protein sequence ID" value="TLP64806.1"/>
    <property type="molecule type" value="Genomic_DNA"/>
</dbReference>
<dbReference type="Gene3D" id="3.40.50.880">
    <property type="match status" value="1"/>
</dbReference>
<organism evidence="5 6">
    <name type="scientific">Pseudomonas mosselii</name>
    <dbReference type="NCBI Taxonomy" id="78327"/>
    <lineage>
        <taxon>Bacteria</taxon>
        <taxon>Pseudomonadati</taxon>
        <taxon>Pseudomonadota</taxon>
        <taxon>Gammaproteobacteria</taxon>
        <taxon>Pseudomonadales</taxon>
        <taxon>Pseudomonadaceae</taxon>
        <taxon>Pseudomonas</taxon>
    </lineage>
</organism>
<name>A0A5R8ZJ02_9PSED</name>
<dbReference type="PANTHER" id="PTHR43130">
    <property type="entry name" value="ARAC-FAMILY TRANSCRIPTIONAL REGULATOR"/>
    <property type="match status" value="1"/>
</dbReference>
<dbReference type="SUPFAM" id="SSF46689">
    <property type="entry name" value="Homeodomain-like"/>
    <property type="match status" value="2"/>
</dbReference>
<gene>
    <name evidence="5" type="ORF">FEM01_01100</name>
</gene>
<evidence type="ECO:0000256" key="1">
    <source>
        <dbReference type="ARBA" id="ARBA00023015"/>
    </source>
</evidence>
<dbReference type="InterPro" id="IPR018060">
    <property type="entry name" value="HTH_AraC"/>
</dbReference>
<dbReference type="Pfam" id="PF01965">
    <property type="entry name" value="DJ-1_PfpI"/>
    <property type="match status" value="1"/>
</dbReference>
<reference evidence="5 6" key="1">
    <citation type="submission" date="2019-05" db="EMBL/GenBank/DDBJ databases">
        <title>Pseudomonas sp. SC006 isolated from lettuce that can produce HBGAs.</title>
        <authorList>
            <person name="Wang D."/>
            <person name="Liao N."/>
            <person name="Liu D."/>
            <person name="Zhang Z."/>
            <person name="Zou S."/>
        </authorList>
    </citation>
    <scope>NUCLEOTIDE SEQUENCE [LARGE SCALE GENOMIC DNA]</scope>
    <source>
        <strain evidence="5 6">SC006</strain>
    </source>
</reference>
<dbReference type="PROSITE" id="PS01124">
    <property type="entry name" value="HTH_ARAC_FAMILY_2"/>
    <property type="match status" value="1"/>
</dbReference>
<dbReference type="InterPro" id="IPR009057">
    <property type="entry name" value="Homeodomain-like_sf"/>
</dbReference>
<dbReference type="Proteomes" id="UP000309819">
    <property type="component" value="Unassembled WGS sequence"/>
</dbReference>